<evidence type="ECO:0000313" key="7">
    <source>
        <dbReference type="EMBL" id="MEK0083078.1"/>
    </source>
</evidence>
<dbReference type="RefSeq" id="WP_418158925.1">
    <property type="nucleotide sequence ID" value="NZ_JBBLZC010000006.1"/>
</dbReference>
<keyword evidence="8" id="KW-1185">Reference proteome</keyword>
<dbReference type="SUPFAM" id="SSF53850">
    <property type="entry name" value="Periplasmic binding protein-like II"/>
    <property type="match status" value="1"/>
</dbReference>
<dbReference type="SUPFAM" id="SSF46785">
    <property type="entry name" value="Winged helix' DNA-binding domain"/>
    <property type="match status" value="1"/>
</dbReference>
<dbReference type="Gene3D" id="1.10.10.10">
    <property type="entry name" value="Winged helix-like DNA-binding domain superfamily/Winged helix DNA-binding domain"/>
    <property type="match status" value="1"/>
</dbReference>
<feature type="region of interest" description="Disordered" evidence="5">
    <location>
        <begin position="309"/>
        <end position="332"/>
    </location>
</feature>
<dbReference type="EMBL" id="JBBLZC010000006">
    <property type="protein sequence ID" value="MEK0083078.1"/>
    <property type="molecule type" value="Genomic_DNA"/>
</dbReference>
<dbReference type="InterPro" id="IPR005119">
    <property type="entry name" value="LysR_subst-bd"/>
</dbReference>
<keyword evidence="3" id="KW-0238">DNA-binding</keyword>
<dbReference type="Pfam" id="PF00126">
    <property type="entry name" value="HTH_1"/>
    <property type="match status" value="1"/>
</dbReference>
<evidence type="ECO:0000313" key="8">
    <source>
        <dbReference type="Proteomes" id="UP001375743"/>
    </source>
</evidence>
<keyword evidence="4" id="KW-0804">Transcription</keyword>
<evidence type="ECO:0000259" key="6">
    <source>
        <dbReference type="PROSITE" id="PS50931"/>
    </source>
</evidence>
<dbReference type="PROSITE" id="PS50931">
    <property type="entry name" value="HTH_LYSR"/>
    <property type="match status" value="1"/>
</dbReference>
<dbReference type="CDD" id="cd05466">
    <property type="entry name" value="PBP2_LTTR_substrate"/>
    <property type="match status" value="1"/>
</dbReference>
<proteinExistence type="inferred from homology"/>
<dbReference type="Pfam" id="PF03466">
    <property type="entry name" value="LysR_substrate"/>
    <property type="match status" value="1"/>
</dbReference>
<sequence>MITLHQLRIFWAVAHSESLTRVAKQLGVTQPSLSQQLAKLESAVGGRLFDRVNNQLVLTDAGRFLLRKAEIILAEMDEAEAGLAEFRMGRRARISLGALSSLARTIVPGAFARALQEFPELELDVHELAPAEALEQLYGRNLQIALLSAMSLAANRISFSRVDVARDPYVLATPKGLDLGCVGEPDWDLTPAQRRLLNRTIAFNFGNLHNQRVEEWYRRVLPRHEVVAQCRTYESALAMVEAGLGVALVPQLCAHLGGRMLYDVDLYAVPELERPIVALVPPQYRHAQPFATFLRALQEAGAALKSPPVGPTPPFLARAGTGAEPAARSLAS</sequence>
<evidence type="ECO:0000256" key="4">
    <source>
        <dbReference type="ARBA" id="ARBA00023163"/>
    </source>
</evidence>
<comment type="similarity">
    <text evidence="1">Belongs to the LysR transcriptional regulatory family.</text>
</comment>
<dbReference type="Proteomes" id="UP001375743">
    <property type="component" value="Unassembled WGS sequence"/>
</dbReference>
<dbReference type="InterPro" id="IPR000847">
    <property type="entry name" value="LysR_HTH_N"/>
</dbReference>
<reference evidence="7 8" key="1">
    <citation type="submission" date="2024-01" db="EMBL/GenBank/DDBJ databases">
        <title>Multi-omics insights into the function and evolution of sodium benzoate biodegradation pathways in Benzoatithermus flavus gen. nov., sp. nov. from hot spring.</title>
        <authorList>
            <person name="Hu C.-J."/>
            <person name="Li W.-J."/>
        </authorList>
    </citation>
    <scope>NUCLEOTIDE SEQUENCE [LARGE SCALE GENOMIC DNA]</scope>
    <source>
        <strain evidence="7 8">SYSU G07066</strain>
    </source>
</reference>
<feature type="domain" description="HTH lysR-type" evidence="6">
    <location>
        <begin position="2"/>
        <end position="59"/>
    </location>
</feature>
<protein>
    <submittedName>
        <fullName evidence="7">LysR family transcriptional regulator</fullName>
    </submittedName>
</protein>
<evidence type="ECO:0000256" key="2">
    <source>
        <dbReference type="ARBA" id="ARBA00023015"/>
    </source>
</evidence>
<evidence type="ECO:0000256" key="1">
    <source>
        <dbReference type="ARBA" id="ARBA00009437"/>
    </source>
</evidence>
<accession>A0ABU8XPE7</accession>
<dbReference type="InterPro" id="IPR036388">
    <property type="entry name" value="WH-like_DNA-bd_sf"/>
</dbReference>
<dbReference type="Gene3D" id="3.40.190.10">
    <property type="entry name" value="Periplasmic binding protein-like II"/>
    <property type="match status" value="2"/>
</dbReference>
<organism evidence="7 8">
    <name type="scientific">Benzoatithermus flavus</name>
    <dbReference type="NCBI Taxonomy" id="3108223"/>
    <lineage>
        <taxon>Bacteria</taxon>
        <taxon>Pseudomonadati</taxon>
        <taxon>Pseudomonadota</taxon>
        <taxon>Alphaproteobacteria</taxon>
        <taxon>Geminicoccales</taxon>
        <taxon>Geminicoccaceae</taxon>
        <taxon>Benzoatithermus</taxon>
    </lineage>
</organism>
<comment type="caution">
    <text evidence="7">The sequence shown here is derived from an EMBL/GenBank/DDBJ whole genome shotgun (WGS) entry which is preliminary data.</text>
</comment>
<dbReference type="InterPro" id="IPR036390">
    <property type="entry name" value="WH_DNA-bd_sf"/>
</dbReference>
<evidence type="ECO:0000256" key="5">
    <source>
        <dbReference type="SAM" id="MobiDB-lite"/>
    </source>
</evidence>
<dbReference type="PANTHER" id="PTHR30346:SF29">
    <property type="entry name" value="LYSR SUBSTRATE-BINDING"/>
    <property type="match status" value="1"/>
</dbReference>
<keyword evidence="2" id="KW-0805">Transcription regulation</keyword>
<dbReference type="PANTHER" id="PTHR30346">
    <property type="entry name" value="TRANSCRIPTIONAL DUAL REGULATOR HCAR-RELATED"/>
    <property type="match status" value="1"/>
</dbReference>
<gene>
    <name evidence="7" type="ORF">U1T56_07940</name>
</gene>
<name>A0ABU8XPE7_9PROT</name>
<evidence type="ECO:0000256" key="3">
    <source>
        <dbReference type="ARBA" id="ARBA00023125"/>
    </source>
</evidence>
<dbReference type="PRINTS" id="PR00039">
    <property type="entry name" value="HTHLYSR"/>
</dbReference>